<comment type="cofactor">
    <cofactor evidence="1">
        <name>Mg(2+)</name>
        <dbReference type="ChEBI" id="CHEBI:18420"/>
    </cofactor>
</comment>
<dbReference type="Pfam" id="PF04794">
    <property type="entry name" value="YdjC"/>
    <property type="match status" value="1"/>
</dbReference>
<dbReference type="RefSeq" id="WP_243309606.1">
    <property type="nucleotide sequence ID" value="NZ_JALGBI010000003.1"/>
</dbReference>
<keyword evidence="4" id="KW-0460">Magnesium</keyword>
<keyword evidence="5" id="KW-0119">Carbohydrate metabolism</keyword>
<keyword evidence="2" id="KW-0479">Metal-binding</keyword>
<comment type="caution">
    <text evidence="6">The sequence shown here is derived from an EMBL/GenBank/DDBJ whole genome shotgun (WGS) entry which is preliminary data.</text>
</comment>
<evidence type="ECO:0000256" key="2">
    <source>
        <dbReference type="ARBA" id="ARBA00022723"/>
    </source>
</evidence>
<protein>
    <submittedName>
        <fullName evidence="6">ChbG/HpnK family deacetylase</fullName>
    </submittedName>
</protein>
<accession>A0A9X1VY41</accession>
<evidence type="ECO:0000256" key="4">
    <source>
        <dbReference type="ARBA" id="ARBA00022842"/>
    </source>
</evidence>
<evidence type="ECO:0000313" key="7">
    <source>
        <dbReference type="Proteomes" id="UP001139447"/>
    </source>
</evidence>
<keyword evidence="3" id="KW-0378">Hydrolase</keyword>
<dbReference type="GO" id="GO:0005975">
    <property type="term" value="P:carbohydrate metabolic process"/>
    <property type="evidence" value="ECO:0007669"/>
    <property type="project" value="InterPro"/>
</dbReference>
<dbReference type="InterPro" id="IPR006879">
    <property type="entry name" value="YdjC-like"/>
</dbReference>
<keyword evidence="7" id="KW-1185">Reference proteome</keyword>
<proteinExistence type="predicted"/>
<dbReference type="PANTHER" id="PTHR31609">
    <property type="entry name" value="YDJC DEACETYLASE FAMILY MEMBER"/>
    <property type="match status" value="1"/>
</dbReference>
<evidence type="ECO:0000256" key="5">
    <source>
        <dbReference type="ARBA" id="ARBA00023277"/>
    </source>
</evidence>
<dbReference type="GO" id="GO:0046872">
    <property type="term" value="F:metal ion binding"/>
    <property type="evidence" value="ECO:0007669"/>
    <property type="project" value="UniProtKB-KW"/>
</dbReference>
<gene>
    <name evidence="6" type="ORF">MMF98_22685</name>
</gene>
<dbReference type="Gene3D" id="3.20.20.370">
    <property type="entry name" value="Glycoside hydrolase/deacetylase"/>
    <property type="match status" value="1"/>
</dbReference>
<dbReference type="EMBL" id="JALGBI010000003">
    <property type="protein sequence ID" value="MCJ0766031.1"/>
    <property type="molecule type" value="Genomic_DNA"/>
</dbReference>
<sequence>MTQRKPLILCADDFALHEPASRGIAELARQGRLSATSAMVLSPRWAQDAAMLRELRGRLDVGLHLDWTSDFAQAAGHGLPLGRAMLRAAAGGFDRAAAQAVIERQLDAFEAHWQAPPDHIDGHQHVQQFAGIREALVQALARRYAARPPWLRISRVGAGQAGLKGRVITVLGANALKKIAENNGVTGTSSLWGVYDFSGDEARYAGLMDGWLARAPAGSALMCHPAAQAEPGDEIGPARAVEFAYLGGARFAEALARHGVALARGAEALAGVRARA</sequence>
<dbReference type="GO" id="GO:0019213">
    <property type="term" value="F:deacetylase activity"/>
    <property type="evidence" value="ECO:0007669"/>
    <property type="project" value="TreeGrafter"/>
</dbReference>
<dbReference type="PANTHER" id="PTHR31609:SF1">
    <property type="entry name" value="CARBOHYDRATE DEACETYLASE"/>
    <property type="match status" value="1"/>
</dbReference>
<dbReference type="SUPFAM" id="SSF88713">
    <property type="entry name" value="Glycoside hydrolase/deacetylase"/>
    <property type="match status" value="1"/>
</dbReference>
<evidence type="ECO:0000256" key="1">
    <source>
        <dbReference type="ARBA" id="ARBA00001946"/>
    </source>
</evidence>
<reference evidence="6" key="1">
    <citation type="submission" date="2022-03" db="EMBL/GenBank/DDBJ databases">
        <authorList>
            <person name="Woo C.Y."/>
        </authorList>
    </citation>
    <scope>NUCLEOTIDE SEQUENCE</scope>
    <source>
        <strain evidence="6">CYS-02</strain>
    </source>
</reference>
<dbReference type="GO" id="GO:0016787">
    <property type="term" value="F:hydrolase activity"/>
    <property type="evidence" value="ECO:0007669"/>
    <property type="project" value="UniProtKB-KW"/>
</dbReference>
<dbReference type="CDD" id="cd10807">
    <property type="entry name" value="YdjC_like_3"/>
    <property type="match status" value="1"/>
</dbReference>
<organism evidence="6 7">
    <name type="scientific">Variovorax terrae</name>
    <dbReference type="NCBI Taxonomy" id="2923278"/>
    <lineage>
        <taxon>Bacteria</taxon>
        <taxon>Pseudomonadati</taxon>
        <taxon>Pseudomonadota</taxon>
        <taxon>Betaproteobacteria</taxon>
        <taxon>Burkholderiales</taxon>
        <taxon>Comamonadaceae</taxon>
        <taxon>Variovorax</taxon>
    </lineage>
</organism>
<dbReference type="InterPro" id="IPR011330">
    <property type="entry name" value="Glyco_hydro/deAcase_b/a-brl"/>
</dbReference>
<dbReference type="AlphaFoldDB" id="A0A9X1VY41"/>
<evidence type="ECO:0000313" key="6">
    <source>
        <dbReference type="EMBL" id="MCJ0766031.1"/>
    </source>
</evidence>
<evidence type="ECO:0000256" key="3">
    <source>
        <dbReference type="ARBA" id="ARBA00022801"/>
    </source>
</evidence>
<dbReference type="Proteomes" id="UP001139447">
    <property type="component" value="Unassembled WGS sequence"/>
</dbReference>
<name>A0A9X1VY41_9BURK</name>